<protein>
    <submittedName>
        <fullName evidence="2">Uncharacterized protein</fullName>
    </submittedName>
</protein>
<feature type="transmembrane region" description="Helical" evidence="1">
    <location>
        <begin position="26"/>
        <end position="48"/>
    </location>
</feature>
<evidence type="ECO:0000313" key="2">
    <source>
        <dbReference type="EMBL" id="NMD99939.1"/>
    </source>
</evidence>
<accession>A0A848B6H3</accession>
<evidence type="ECO:0000313" key="3">
    <source>
        <dbReference type="Proteomes" id="UP000543804"/>
    </source>
</evidence>
<feature type="non-terminal residue" evidence="2">
    <location>
        <position position="54"/>
    </location>
</feature>
<keyword evidence="1" id="KW-0472">Membrane</keyword>
<name>A0A848B6H3_9FIRM</name>
<keyword evidence="1" id="KW-0812">Transmembrane</keyword>
<reference evidence="2 3" key="1">
    <citation type="submission" date="2020-04" db="EMBL/GenBank/DDBJ databases">
        <authorList>
            <person name="Hitch T.C.A."/>
            <person name="Wylensek D."/>
            <person name="Clavel T."/>
        </authorList>
    </citation>
    <scope>NUCLEOTIDE SEQUENCE [LARGE SCALE GENOMIC DNA]</scope>
    <source>
        <strain evidence="2 3">PG-130-P53-12</strain>
    </source>
</reference>
<keyword evidence="1" id="KW-1133">Transmembrane helix</keyword>
<organism evidence="2 3">
    <name type="scientific">Selenomonas bovis</name>
    <dbReference type="NCBI Taxonomy" id="416586"/>
    <lineage>
        <taxon>Bacteria</taxon>
        <taxon>Bacillati</taxon>
        <taxon>Bacillota</taxon>
        <taxon>Negativicutes</taxon>
        <taxon>Selenomonadales</taxon>
        <taxon>Selenomonadaceae</taxon>
        <taxon>Selenomonas</taxon>
    </lineage>
</organism>
<gene>
    <name evidence="2" type="ORF">HF878_10860</name>
</gene>
<evidence type="ECO:0000256" key="1">
    <source>
        <dbReference type="SAM" id="Phobius"/>
    </source>
</evidence>
<dbReference type="Proteomes" id="UP000543804">
    <property type="component" value="Unassembled WGS sequence"/>
</dbReference>
<dbReference type="AlphaFoldDB" id="A0A848B6H3"/>
<keyword evidence="3" id="KW-1185">Reference proteome</keyword>
<comment type="caution">
    <text evidence="2">The sequence shown here is derived from an EMBL/GenBank/DDBJ whole genome shotgun (WGS) entry which is preliminary data.</text>
</comment>
<sequence length="54" mass="5776">MMISIAGGLVFIGVVAFVYLEVQEKARFAAIASFLVCAVLGAGVLFGYPNYCVW</sequence>
<proteinExistence type="predicted"/>
<dbReference type="EMBL" id="JABAFA010000105">
    <property type="protein sequence ID" value="NMD99939.1"/>
    <property type="molecule type" value="Genomic_DNA"/>
</dbReference>